<comment type="caution">
    <text evidence="1">The sequence shown here is derived from an EMBL/GenBank/DDBJ whole genome shotgun (WGS) entry which is preliminary data.</text>
</comment>
<name>A0A7J9MZJ2_GOSSC</name>
<protein>
    <submittedName>
        <fullName evidence="1">Uncharacterized protein</fullName>
    </submittedName>
</protein>
<dbReference type="Proteomes" id="UP000593576">
    <property type="component" value="Unassembled WGS sequence"/>
</dbReference>
<evidence type="ECO:0000313" key="2">
    <source>
        <dbReference type="Proteomes" id="UP000593576"/>
    </source>
</evidence>
<dbReference type="EMBL" id="JABFAF010264495">
    <property type="protein sequence ID" value="MBA0876307.1"/>
    <property type="molecule type" value="Genomic_DNA"/>
</dbReference>
<sequence length="24" mass="2764">MELRASLSKIGEMKEIIEELETTL</sequence>
<reference evidence="1 2" key="1">
    <citation type="journal article" date="2019" name="Genome Biol. Evol.">
        <title>Insights into the evolution of the New World diploid cottons (Gossypium, subgenus Houzingenia) based on genome sequencing.</title>
        <authorList>
            <person name="Grover C.E."/>
            <person name="Arick M.A. 2nd"/>
            <person name="Thrash A."/>
            <person name="Conover J.L."/>
            <person name="Sanders W.S."/>
            <person name="Peterson D.G."/>
            <person name="Frelichowski J.E."/>
            <person name="Scheffler J.A."/>
            <person name="Scheffler B.E."/>
            <person name="Wendel J.F."/>
        </authorList>
    </citation>
    <scope>NUCLEOTIDE SEQUENCE [LARGE SCALE GENOMIC DNA]</scope>
    <source>
        <strain evidence="1">1</strain>
        <tissue evidence="1">Leaf</tissue>
    </source>
</reference>
<keyword evidence="2" id="KW-1185">Reference proteome</keyword>
<dbReference type="OrthoDB" id="989156at2759"/>
<organism evidence="1 2">
    <name type="scientific">Gossypium schwendimanii</name>
    <name type="common">Cotton</name>
    <dbReference type="NCBI Taxonomy" id="34291"/>
    <lineage>
        <taxon>Eukaryota</taxon>
        <taxon>Viridiplantae</taxon>
        <taxon>Streptophyta</taxon>
        <taxon>Embryophyta</taxon>
        <taxon>Tracheophyta</taxon>
        <taxon>Spermatophyta</taxon>
        <taxon>Magnoliopsida</taxon>
        <taxon>eudicotyledons</taxon>
        <taxon>Gunneridae</taxon>
        <taxon>Pentapetalae</taxon>
        <taxon>rosids</taxon>
        <taxon>malvids</taxon>
        <taxon>Malvales</taxon>
        <taxon>Malvaceae</taxon>
        <taxon>Malvoideae</taxon>
        <taxon>Gossypium</taxon>
    </lineage>
</organism>
<accession>A0A7J9MZJ2</accession>
<gene>
    <name evidence="1" type="ORF">Goshw_002182</name>
</gene>
<dbReference type="AlphaFoldDB" id="A0A7J9MZJ2"/>
<evidence type="ECO:0000313" key="1">
    <source>
        <dbReference type="EMBL" id="MBA0876307.1"/>
    </source>
</evidence>
<proteinExistence type="predicted"/>